<protein>
    <submittedName>
        <fullName evidence="1">Uncharacterized protein</fullName>
    </submittedName>
</protein>
<dbReference type="AlphaFoldDB" id="A0A0T5NSK9"/>
<dbReference type="Proteomes" id="UP000051295">
    <property type="component" value="Unassembled WGS sequence"/>
</dbReference>
<evidence type="ECO:0000313" key="2">
    <source>
        <dbReference type="Proteomes" id="UP000051295"/>
    </source>
</evidence>
<comment type="caution">
    <text evidence="1">The sequence shown here is derived from an EMBL/GenBank/DDBJ whole genome shotgun (WGS) entry which is preliminary data.</text>
</comment>
<dbReference type="RefSeq" id="WP_057794272.1">
    <property type="nucleotide sequence ID" value="NZ_LAXJ01000016.1"/>
</dbReference>
<dbReference type="PATRIC" id="fig|1641875.4.peg.545"/>
<proteinExistence type="predicted"/>
<sequence length="59" mass="6423">MSTGYLFDPTPVHALPVEGEEAVCPIRRVFFVGRNHAAQVYCMGGATIPLPPETKQLPL</sequence>
<reference evidence="1 2" key="1">
    <citation type="submission" date="2015-04" db="EMBL/GenBank/DDBJ databases">
        <title>The draft genome sequence of Roseovarius sp.R12b.</title>
        <authorList>
            <person name="Li G."/>
            <person name="Lai Q."/>
            <person name="Shao Z."/>
            <person name="Yan P."/>
        </authorList>
    </citation>
    <scope>NUCLEOTIDE SEQUENCE [LARGE SCALE GENOMIC DNA]</scope>
    <source>
        <strain evidence="1 2">R12B</strain>
    </source>
</reference>
<accession>A0A0T5NSK9</accession>
<keyword evidence="2" id="KW-1185">Reference proteome</keyword>
<dbReference type="EMBL" id="LAXJ01000016">
    <property type="protein sequence ID" value="KRS11776.1"/>
    <property type="molecule type" value="Genomic_DNA"/>
</dbReference>
<gene>
    <name evidence="1" type="ORF">XM53_13735</name>
</gene>
<organism evidence="1 2">
    <name type="scientific">Roseovarius atlanticus</name>
    <dbReference type="NCBI Taxonomy" id="1641875"/>
    <lineage>
        <taxon>Bacteria</taxon>
        <taxon>Pseudomonadati</taxon>
        <taxon>Pseudomonadota</taxon>
        <taxon>Alphaproteobacteria</taxon>
        <taxon>Rhodobacterales</taxon>
        <taxon>Roseobacteraceae</taxon>
        <taxon>Roseovarius</taxon>
    </lineage>
</organism>
<evidence type="ECO:0000313" key="1">
    <source>
        <dbReference type="EMBL" id="KRS11776.1"/>
    </source>
</evidence>
<name>A0A0T5NSK9_9RHOB</name>